<accession>A0A6C0AZL3</accession>
<sequence>MQSLLLLFLFIYSITGLQPNLTKPQWSLIKSLLSHEKTTPHMRKKLNTIIFDKYRGWAKYKAYQYKKRNFSLCKDIKMTDFTYYAELGLYKSISSYNASYIFYKHAELYISYYLYIGLSELHPGSNLPHRYRVSKIWKEKNKNLYHALINPILFDTIKEGFIYDNNNIKKNIESEIFKEDLFFNIWRIVYMLDPLSFHIFTYKYDYHLKKMRTNKHVAELLCYSSEYIRQNLKKTIYIIQKKLIENMREY</sequence>
<dbReference type="InterPro" id="IPR013324">
    <property type="entry name" value="RNA_pol_sigma_r3/r4-like"/>
</dbReference>
<protein>
    <submittedName>
        <fullName evidence="1">Uncharacterized protein</fullName>
    </submittedName>
</protein>
<dbReference type="SUPFAM" id="SSF88659">
    <property type="entry name" value="Sigma3 and sigma4 domains of RNA polymerase sigma factors"/>
    <property type="match status" value="1"/>
</dbReference>
<proteinExistence type="predicted"/>
<evidence type="ECO:0000313" key="1">
    <source>
        <dbReference type="EMBL" id="QHS85246.1"/>
    </source>
</evidence>
<dbReference type="EMBL" id="MN739042">
    <property type="protein sequence ID" value="QHS85246.1"/>
    <property type="molecule type" value="Genomic_DNA"/>
</dbReference>
<name>A0A6C0AZL3_9ZZZZ</name>
<dbReference type="AlphaFoldDB" id="A0A6C0AZL3"/>
<organism evidence="1">
    <name type="scientific">viral metagenome</name>
    <dbReference type="NCBI Taxonomy" id="1070528"/>
    <lineage>
        <taxon>unclassified sequences</taxon>
        <taxon>metagenomes</taxon>
        <taxon>organismal metagenomes</taxon>
    </lineage>
</organism>
<reference evidence="1" key="1">
    <citation type="journal article" date="2020" name="Nature">
        <title>Giant virus diversity and host interactions through global metagenomics.</title>
        <authorList>
            <person name="Schulz F."/>
            <person name="Roux S."/>
            <person name="Paez-Espino D."/>
            <person name="Jungbluth S."/>
            <person name="Walsh D.A."/>
            <person name="Denef V.J."/>
            <person name="McMahon K.D."/>
            <person name="Konstantinidis K.T."/>
            <person name="Eloe-Fadrosh E.A."/>
            <person name="Kyrpides N.C."/>
            <person name="Woyke T."/>
        </authorList>
    </citation>
    <scope>NUCLEOTIDE SEQUENCE</scope>
    <source>
        <strain evidence="1">GVMAG-M-3300009182-78</strain>
    </source>
</reference>